<dbReference type="CDD" id="cd00609">
    <property type="entry name" value="AAT_like"/>
    <property type="match status" value="1"/>
</dbReference>
<sequence length="465" mass="53596">MLTYPLSKESGRSLYEQLYEGIRRDILSGTLPAHQRLPSKRALAQHLEVSIITVQNAYEQLAAEGYIYSQEKRGYYVSPVERPLQAAARQPAPLPPEPEQKTYFLDLVTNSIDRAYFPFTVWARLMRETLLERDKALLQAAPYNGAEELRRAISDYLRQFRGMNVDSGQIIVGAGTEFLYSLLIQLLGREKCYAVEDPGYSKIAEIYRSHQVNLRQVGLDEKGLSTRLLRRQEADIVHLSPSHHYPTGIVMPIGRRQELLRWAEEQEGRWILEDDYDSEFRFVGRPIPTLFSIDEAQRVIYLNTFSKTIAPSIRISYMILPPRLMEVYREKLGFYACTVSGFEQYTLAKFMAQGRYEQHLSRMKARYRQKRDAVIAMLRSSPLADRVEIMEQDAGLHFLVRLDTRLPDAALRSRAAEQGVRLALLSDYYSVPETAPQHIVVVNYSGIDLERLPEGLRRLAQAWEE</sequence>
<dbReference type="InterPro" id="IPR000524">
    <property type="entry name" value="Tscrpt_reg_HTH_GntR"/>
</dbReference>
<evidence type="ECO:0000256" key="2">
    <source>
        <dbReference type="ARBA" id="ARBA00022898"/>
    </source>
</evidence>
<dbReference type="InterPro" id="IPR051446">
    <property type="entry name" value="HTH_trans_reg/aminotransferase"/>
</dbReference>
<keyword evidence="2" id="KW-0663">Pyridoxal phosphate</keyword>
<dbReference type="SMART" id="SM00345">
    <property type="entry name" value="HTH_GNTR"/>
    <property type="match status" value="1"/>
</dbReference>
<evidence type="ECO:0000256" key="4">
    <source>
        <dbReference type="ARBA" id="ARBA00023125"/>
    </source>
</evidence>
<dbReference type="EMBL" id="AP023418">
    <property type="protein sequence ID" value="BCK81425.1"/>
    <property type="molecule type" value="Genomic_DNA"/>
</dbReference>
<feature type="domain" description="HTH gntR-type" evidence="6">
    <location>
        <begin position="12"/>
        <end position="80"/>
    </location>
</feature>
<name>A0A810Q4F4_9FIRM</name>
<dbReference type="Gene3D" id="1.10.10.10">
    <property type="entry name" value="Winged helix-like DNA-binding domain superfamily/Winged helix DNA-binding domain"/>
    <property type="match status" value="1"/>
</dbReference>
<evidence type="ECO:0000313" key="8">
    <source>
        <dbReference type="Proteomes" id="UP000681035"/>
    </source>
</evidence>
<dbReference type="InterPro" id="IPR036388">
    <property type="entry name" value="WH-like_DNA-bd_sf"/>
</dbReference>
<dbReference type="PANTHER" id="PTHR46577">
    <property type="entry name" value="HTH-TYPE TRANSCRIPTIONAL REGULATORY PROTEIN GABR"/>
    <property type="match status" value="1"/>
</dbReference>
<gene>
    <name evidence="7" type="ORF">MM50RIKEN_11880</name>
</gene>
<dbReference type="Pfam" id="PF00392">
    <property type="entry name" value="GntR"/>
    <property type="match status" value="1"/>
</dbReference>
<evidence type="ECO:0000313" key="7">
    <source>
        <dbReference type="EMBL" id="BCK81425.1"/>
    </source>
</evidence>
<keyword evidence="5" id="KW-0804">Transcription</keyword>
<protein>
    <submittedName>
        <fullName evidence="7">GntR family transcriptional regulator</fullName>
    </submittedName>
</protein>
<accession>A0A810Q4F4</accession>
<dbReference type="SUPFAM" id="SSF53383">
    <property type="entry name" value="PLP-dependent transferases"/>
    <property type="match status" value="1"/>
</dbReference>
<evidence type="ECO:0000259" key="6">
    <source>
        <dbReference type="PROSITE" id="PS50949"/>
    </source>
</evidence>
<comment type="similarity">
    <text evidence="1">In the C-terminal section; belongs to the class-I pyridoxal-phosphate-dependent aminotransferase family.</text>
</comment>
<keyword evidence="3" id="KW-0805">Transcription regulation</keyword>
<proteinExistence type="inferred from homology"/>
<dbReference type="RefSeq" id="WP_213542158.1">
    <property type="nucleotide sequence ID" value="NZ_AP023418.1"/>
</dbReference>
<reference evidence="7" key="1">
    <citation type="submission" date="2020-09" db="EMBL/GenBank/DDBJ databases">
        <title>New species isolated from human feces.</title>
        <authorList>
            <person name="Kitahara M."/>
            <person name="Shigeno Y."/>
            <person name="Shime M."/>
            <person name="Matsumoto Y."/>
            <person name="Nakamura S."/>
            <person name="Motooka D."/>
            <person name="Fukuoka S."/>
            <person name="Nishikawa H."/>
            <person name="Benno Y."/>
        </authorList>
    </citation>
    <scope>NUCLEOTIDE SEQUENCE</scope>
    <source>
        <strain evidence="7">MM50</strain>
    </source>
</reference>
<evidence type="ECO:0000256" key="5">
    <source>
        <dbReference type="ARBA" id="ARBA00023163"/>
    </source>
</evidence>
<dbReference type="Proteomes" id="UP000681035">
    <property type="component" value="Chromosome"/>
</dbReference>
<dbReference type="PANTHER" id="PTHR46577:SF1">
    <property type="entry name" value="HTH-TYPE TRANSCRIPTIONAL REGULATORY PROTEIN GABR"/>
    <property type="match status" value="1"/>
</dbReference>
<dbReference type="InterPro" id="IPR015424">
    <property type="entry name" value="PyrdxlP-dep_Trfase"/>
</dbReference>
<dbReference type="InterPro" id="IPR004839">
    <property type="entry name" value="Aminotransferase_I/II_large"/>
</dbReference>
<dbReference type="Gene3D" id="3.40.640.10">
    <property type="entry name" value="Type I PLP-dependent aspartate aminotransferase-like (Major domain)"/>
    <property type="match status" value="1"/>
</dbReference>
<dbReference type="InterPro" id="IPR036390">
    <property type="entry name" value="WH_DNA-bd_sf"/>
</dbReference>
<dbReference type="InterPro" id="IPR015421">
    <property type="entry name" value="PyrdxlP-dep_Trfase_major"/>
</dbReference>
<dbReference type="GO" id="GO:0003700">
    <property type="term" value="F:DNA-binding transcription factor activity"/>
    <property type="evidence" value="ECO:0007669"/>
    <property type="project" value="InterPro"/>
</dbReference>
<dbReference type="GO" id="GO:0030170">
    <property type="term" value="F:pyridoxal phosphate binding"/>
    <property type="evidence" value="ECO:0007669"/>
    <property type="project" value="InterPro"/>
</dbReference>
<dbReference type="Pfam" id="PF00155">
    <property type="entry name" value="Aminotran_1_2"/>
    <property type="match status" value="1"/>
</dbReference>
<keyword evidence="4" id="KW-0238">DNA-binding</keyword>
<dbReference type="KEGG" id="vcop:MM50RIKEN_11880"/>
<dbReference type="GO" id="GO:0003677">
    <property type="term" value="F:DNA binding"/>
    <property type="evidence" value="ECO:0007669"/>
    <property type="project" value="UniProtKB-KW"/>
</dbReference>
<dbReference type="PROSITE" id="PS50949">
    <property type="entry name" value="HTH_GNTR"/>
    <property type="match status" value="1"/>
</dbReference>
<organism evidence="7 8">
    <name type="scientific">Vescimonas coprocola</name>
    <dbReference type="NCBI Taxonomy" id="2714355"/>
    <lineage>
        <taxon>Bacteria</taxon>
        <taxon>Bacillati</taxon>
        <taxon>Bacillota</taxon>
        <taxon>Clostridia</taxon>
        <taxon>Eubacteriales</taxon>
        <taxon>Oscillospiraceae</taxon>
        <taxon>Vescimonas</taxon>
    </lineage>
</organism>
<dbReference type="AlphaFoldDB" id="A0A810Q4F4"/>
<evidence type="ECO:0000256" key="1">
    <source>
        <dbReference type="ARBA" id="ARBA00005384"/>
    </source>
</evidence>
<dbReference type="CDD" id="cd07377">
    <property type="entry name" value="WHTH_GntR"/>
    <property type="match status" value="1"/>
</dbReference>
<keyword evidence="8" id="KW-1185">Reference proteome</keyword>
<dbReference type="SUPFAM" id="SSF46785">
    <property type="entry name" value="Winged helix' DNA-binding domain"/>
    <property type="match status" value="1"/>
</dbReference>
<evidence type="ECO:0000256" key="3">
    <source>
        <dbReference type="ARBA" id="ARBA00023015"/>
    </source>
</evidence>